<evidence type="ECO:0000313" key="1">
    <source>
        <dbReference type="EnsemblMetazoa" id="PPA28025.1"/>
    </source>
</evidence>
<reference evidence="1" key="2">
    <citation type="submission" date="2022-06" db="UniProtKB">
        <authorList>
            <consortium name="EnsemblMetazoa"/>
        </authorList>
    </citation>
    <scope>IDENTIFICATION</scope>
    <source>
        <strain evidence="1">PS312</strain>
    </source>
</reference>
<reference evidence="2" key="1">
    <citation type="journal article" date="2008" name="Nat. Genet.">
        <title>The Pristionchus pacificus genome provides a unique perspective on nematode lifestyle and parasitism.</title>
        <authorList>
            <person name="Dieterich C."/>
            <person name="Clifton S.W."/>
            <person name="Schuster L.N."/>
            <person name="Chinwalla A."/>
            <person name="Delehaunty K."/>
            <person name="Dinkelacker I."/>
            <person name="Fulton L."/>
            <person name="Fulton R."/>
            <person name="Godfrey J."/>
            <person name="Minx P."/>
            <person name="Mitreva M."/>
            <person name="Roeseler W."/>
            <person name="Tian H."/>
            <person name="Witte H."/>
            <person name="Yang S.P."/>
            <person name="Wilson R.K."/>
            <person name="Sommer R.J."/>
        </authorList>
    </citation>
    <scope>NUCLEOTIDE SEQUENCE [LARGE SCALE GENOMIC DNA]</scope>
    <source>
        <strain evidence="2">PS312</strain>
    </source>
</reference>
<gene>
    <name evidence="1" type="primary">WBGene00117579</name>
</gene>
<protein>
    <submittedName>
        <fullName evidence="1">Nlp-11</fullName>
    </submittedName>
</protein>
<accession>A0A454XTQ2</accession>
<dbReference type="EnsemblMetazoa" id="PPA28025.1">
    <property type="protein sequence ID" value="PPA28025.1"/>
    <property type="gene ID" value="WBGene00117579"/>
</dbReference>
<dbReference type="Proteomes" id="UP000005239">
    <property type="component" value="Unassembled WGS sequence"/>
</dbReference>
<accession>A0A8R1UJ77</accession>
<sequence length="139" mass="15290">MSSELGSLSRLAIFAAVAACMLSAVTEAAPRAKRQISPAQQLQEYLDLYAYPQPGVKRSADHKRHLAPSSEIFAEVPHNLRELAVVGKRSASPADEFQQMGNVYARLYDAGRKRGSISPAADLEQQIEMKNFFDVAGRR</sequence>
<proteinExistence type="predicted"/>
<dbReference type="OrthoDB" id="5831695at2759"/>
<keyword evidence="2" id="KW-1185">Reference proteome</keyword>
<name>A0A454XTQ2_PRIPA</name>
<dbReference type="OMA" id="GRQMQMY"/>
<dbReference type="AlphaFoldDB" id="A0A454XTQ2"/>
<evidence type="ECO:0000313" key="2">
    <source>
        <dbReference type="Proteomes" id="UP000005239"/>
    </source>
</evidence>
<organism evidence="1 2">
    <name type="scientific">Pristionchus pacificus</name>
    <name type="common">Parasitic nematode worm</name>
    <dbReference type="NCBI Taxonomy" id="54126"/>
    <lineage>
        <taxon>Eukaryota</taxon>
        <taxon>Metazoa</taxon>
        <taxon>Ecdysozoa</taxon>
        <taxon>Nematoda</taxon>
        <taxon>Chromadorea</taxon>
        <taxon>Rhabditida</taxon>
        <taxon>Rhabditina</taxon>
        <taxon>Diplogasteromorpha</taxon>
        <taxon>Diplogasteroidea</taxon>
        <taxon>Neodiplogasteridae</taxon>
        <taxon>Pristionchus</taxon>
    </lineage>
</organism>